<dbReference type="SMART" id="SM00470">
    <property type="entry name" value="ParB"/>
    <property type="match status" value="1"/>
</dbReference>
<gene>
    <name evidence="3" type="ORF">EXU48_23880</name>
</gene>
<organism evidence="3 4">
    <name type="scientific">Occultella glacieicola</name>
    <dbReference type="NCBI Taxonomy" id="2518684"/>
    <lineage>
        <taxon>Bacteria</taxon>
        <taxon>Bacillati</taxon>
        <taxon>Actinomycetota</taxon>
        <taxon>Actinomycetes</taxon>
        <taxon>Micrococcales</taxon>
        <taxon>Ruaniaceae</taxon>
        <taxon>Occultella</taxon>
    </lineage>
</organism>
<comment type="caution">
    <text evidence="3">The sequence shown here is derived from an EMBL/GenBank/DDBJ whole genome shotgun (WGS) entry which is preliminary data.</text>
</comment>
<evidence type="ECO:0000256" key="1">
    <source>
        <dbReference type="ARBA" id="ARBA00006295"/>
    </source>
</evidence>
<dbReference type="InterPro" id="IPR036086">
    <property type="entry name" value="ParB/Sulfiredoxin_sf"/>
</dbReference>
<proteinExistence type="inferred from homology"/>
<dbReference type="PANTHER" id="PTHR33375">
    <property type="entry name" value="CHROMOSOME-PARTITIONING PROTEIN PARB-RELATED"/>
    <property type="match status" value="1"/>
</dbReference>
<dbReference type="InterPro" id="IPR004437">
    <property type="entry name" value="ParB/RepB/Spo0J"/>
</dbReference>
<dbReference type="PANTHER" id="PTHR33375:SF1">
    <property type="entry name" value="CHROMOSOME-PARTITIONING PROTEIN PARB-RELATED"/>
    <property type="match status" value="1"/>
</dbReference>
<reference evidence="3 4" key="1">
    <citation type="submission" date="2019-03" db="EMBL/GenBank/DDBJ databases">
        <title>Genomic features of bacteria from cold environments.</title>
        <authorList>
            <person name="Shen L."/>
        </authorList>
    </citation>
    <scope>NUCLEOTIDE SEQUENCE [LARGE SCALE GENOMIC DNA]</scope>
    <source>
        <strain evidence="4">T3246-1</strain>
    </source>
</reference>
<evidence type="ECO:0000259" key="2">
    <source>
        <dbReference type="SMART" id="SM00470"/>
    </source>
</evidence>
<evidence type="ECO:0000313" key="3">
    <source>
        <dbReference type="EMBL" id="TDE88164.1"/>
    </source>
</evidence>
<name>A0ABY2DWI8_9MICO</name>
<dbReference type="RefSeq" id="WP_133110211.1">
    <property type="nucleotide sequence ID" value="NZ_SMNA01000020.1"/>
</dbReference>
<feature type="domain" description="ParB-like N-terminal" evidence="2">
    <location>
        <begin position="8"/>
        <end position="96"/>
    </location>
</feature>
<dbReference type="Gene3D" id="3.90.1530.30">
    <property type="match status" value="1"/>
</dbReference>
<evidence type="ECO:0000313" key="4">
    <source>
        <dbReference type="Proteomes" id="UP000504882"/>
    </source>
</evidence>
<dbReference type="Proteomes" id="UP000504882">
    <property type="component" value="Unassembled WGS sequence"/>
</dbReference>
<accession>A0ABY2DWI8</accession>
<dbReference type="InterPro" id="IPR050336">
    <property type="entry name" value="Chromosome_partition/occlusion"/>
</dbReference>
<dbReference type="EMBL" id="SMNA01000020">
    <property type="protein sequence ID" value="TDE88164.1"/>
    <property type="molecule type" value="Genomic_DNA"/>
</dbReference>
<sequence>MTDTGTLTHVAPATLTIETNVRSDADLDKAFVDSIRQHGVLTPIIAIAHEDGTLHVRAGQRRTLAAIEAGLDTIPAYIVPAGDDADRLVEQIVENDQRRTLSDADRTAAWEQLAVLGLSAAQIAKRTGHGRKDVQTGLTVAESAAAKHALATHDLTLAQAAVLAEFEDDTDTLEALTNIAITEPGQFDHTAQRARDDRDAQAAAQAETARLTEAGVTLLTERPAWDSELKDLSGYRPAKSEYGAAIDPADYYDNPDLRAHVRAGWRGEVEVTYYLPTPKKHGLIDRHATSNASTTGPMTEEQKAERRELIANNKAWKSAETVRREWLTTFATRKTSPKDAAQFVANSLVSNNYALDKAATQGHRLARQLLGLAESTGYGDRSLNDTIAKASPARAAHITLVLVLAAIEDNTGVHTWRNATDTDYFAALTRWGYTLSDVEQLTQQPH</sequence>
<dbReference type="SUPFAM" id="SSF110849">
    <property type="entry name" value="ParB/Sulfiredoxin"/>
    <property type="match status" value="1"/>
</dbReference>
<dbReference type="NCBIfam" id="TIGR00180">
    <property type="entry name" value="parB_part"/>
    <property type="match status" value="1"/>
</dbReference>
<comment type="similarity">
    <text evidence="1">Belongs to the ParB family.</text>
</comment>
<protein>
    <submittedName>
        <fullName evidence="3">ParB/RepB/Spo0J family partition protein</fullName>
    </submittedName>
</protein>
<dbReference type="InterPro" id="IPR003115">
    <property type="entry name" value="ParB_N"/>
</dbReference>
<dbReference type="Gene3D" id="1.10.10.2830">
    <property type="match status" value="1"/>
</dbReference>
<dbReference type="SUPFAM" id="SSF109709">
    <property type="entry name" value="KorB DNA-binding domain-like"/>
    <property type="match status" value="1"/>
</dbReference>
<keyword evidence="4" id="KW-1185">Reference proteome</keyword>
<dbReference type="Pfam" id="PF02195">
    <property type="entry name" value="ParB_N"/>
    <property type="match status" value="1"/>
</dbReference>